<reference evidence="2 3" key="1">
    <citation type="journal article" date="2014" name="Int. J. Syst. Evol. Microbiol.">
        <title>Complete genome sequence of Corynebacterium casei LMG S-19264T (=DSM 44701T), isolated from a smear-ripened cheese.</title>
        <authorList>
            <consortium name="US DOE Joint Genome Institute (JGI-PGF)"/>
            <person name="Walter F."/>
            <person name="Albersmeier A."/>
            <person name="Kalinowski J."/>
            <person name="Ruckert C."/>
        </authorList>
    </citation>
    <scope>NUCLEOTIDE SEQUENCE [LARGE SCALE GENOMIC DNA]</scope>
    <source>
        <strain evidence="2 3">CGMCC 4.7215</strain>
    </source>
</reference>
<organism evidence="2 3">
    <name type="scientific">Halovenus rubra</name>
    <dbReference type="NCBI Taxonomy" id="869890"/>
    <lineage>
        <taxon>Archaea</taxon>
        <taxon>Methanobacteriati</taxon>
        <taxon>Methanobacteriota</taxon>
        <taxon>Stenosarchaea group</taxon>
        <taxon>Halobacteria</taxon>
        <taxon>Halobacteriales</taxon>
        <taxon>Haloarculaceae</taxon>
        <taxon>Halovenus</taxon>
    </lineage>
</organism>
<dbReference type="EMBL" id="JBHSZQ010000052">
    <property type="protein sequence ID" value="MFC7127744.1"/>
    <property type="molecule type" value="Genomic_DNA"/>
</dbReference>
<sequence length="305" mass="33422">MDIDADCFLHGTVRPVYSGWVLEYDQDGPTIPLADPDGVLDGQTEQECTVGVDVVDPTFTGVEYGSTGVRLNGEQIVLVGDVRGLDTLIERSGSRVVDLTFDSGCWPVAPENATVSTTNSPSALPCRRNGHENKVKIEASALEARQLLSSPDPFGEEPIDTVQFEYDPTRDRVRIVVPGVPLWANHGWLTCRPGRFFNCAGKWAKAAIDSEPSPWDCGDAPTSKKLDFEYGVEGDVLRIRPRVSATPLGVYPADGFRFDCDGFVQAWVRDARQFLADSDPDEADSLRETVEEFASHTDDAGPDRR</sequence>
<evidence type="ECO:0000256" key="1">
    <source>
        <dbReference type="SAM" id="MobiDB-lite"/>
    </source>
</evidence>
<gene>
    <name evidence="2" type="ORF">ACFQJ7_17260</name>
</gene>
<proteinExistence type="predicted"/>
<protein>
    <submittedName>
        <fullName evidence="2">Uncharacterized protein</fullName>
    </submittedName>
</protein>
<name>A0ABD5XDU2_9EURY</name>
<dbReference type="Proteomes" id="UP001596414">
    <property type="component" value="Unassembled WGS sequence"/>
</dbReference>
<accession>A0ABD5XDU2</accession>
<feature type="compositionally biased region" description="Basic and acidic residues" evidence="1">
    <location>
        <begin position="284"/>
        <end position="305"/>
    </location>
</feature>
<feature type="region of interest" description="Disordered" evidence="1">
    <location>
        <begin position="278"/>
        <end position="305"/>
    </location>
</feature>
<dbReference type="AlphaFoldDB" id="A0ABD5XDU2"/>
<evidence type="ECO:0000313" key="3">
    <source>
        <dbReference type="Proteomes" id="UP001596414"/>
    </source>
</evidence>
<dbReference type="RefSeq" id="WP_267636799.1">
    <property type="nucleotide sequence ID" value="NZ_JAODIY010000006.1"/>
</dbReference>
<comment type="caution">
    <text evidence="2">The sequence shown here is derived from an EMBL/GenBank/DDBJ whole genome shotgun (WGS) entry which is preliminary data.</text>
</comment>
<evidence type="ECO:0000313" key="2">
    <source>
        <dbReference type="EMBL" id="MFC7127744.1"/>
    </source>
</evidence>